<sequence>MGAWANYVCVRDGEHTVLSNKLGAYELLEISLMGPQVTRRYLERWEHEFGRDDWLSDALTDGGLLVDWDRRVLIAFTVHRSAQVRAAWLENAAHTWPGWEVRWAYDGNGDLARHVGADVTAIRARFDVSGLLYGVEQPWTSPDPTCLVTIADTAAYALTPLAFRPWETGPGMLAQLRTADRVTTCDFVPQAGLHLDPATRTAGLWTTIDPLDGLAERWPARWPGWTLELWDDRHAEQSARCMPGVTVPDADPGECRRLLAKAVVQAWAVFVAEDVDGNLADVHPEPEIREHLLEPPSWYSVMRRTAVGRADLSAVHRMLTGEDLAHPVYGRRR</sequence>
<dbReference type="RefSeq" id="WP_191838058.1">
    <property type="nucleotide sequence ID" value="NZ_BAAALB010000003.1"/>
</dbReference>
<gene>
    <name evidence="1" type="ORF">Cch02nite_52640</name>
</gene>
<comment type="caution">
    <text evidence="1">The sequence shown here is derived from an EMBL/GenBank/DDBJ whole genome shotgun (WGS) entry which is preliminary data.</text>
</comment>
<protein>
    <submittedName>
        <fullName evidence="1">Uncharacterized protein</fullName>
    </submittedName>
</protein>
<name>A0A8J3NV26_9ACTN</name>
<evidence type="ECO:0000313" key="1">
    <source>
        <dbReference type="EMBL" id="GIF91820.1"/>
    </source>
</evidence>
<keyword evidence="2" id="KW-1185">Reference proteome</keyword>
<dbReference type="AlphaFoldDB" id="A0A8J3NV26"/>
<dbReference type="EMBL" id="BONG01000036">
    <property type="protein sequence ID" value="GIF91820.1"/>
    <property type="molecule type" value="Genomic_DNA"/>
</dbReference>
<evidence type="ECO:0000313" key="2">
    <source>
        <dbReference type="Proteomes" id="UP000619293"/>
    </source>
</evidence>
<organism evidence="1 2">
    <name type="scientific">Catellatospora chokoriensis</name>
    <dbReference type="NCBI Taxonomy" id="310353"/>
    <lineage>
        <taxon>Bacteria</taxon>
        <taxon>Bacillati</taxon>
        <taxon>Actinomycetota</taxon>
        <taxon>Actinomycetes</taxon>
        <taxon>Micromonosporales</taxon>
        <taxon>Micromonosporaceae</taxon>
        <taxon>Catellatospora</taxon>
    </lineage>
</organism>
<reference evidence="1 2" key="1">
    <citation type="submission" date="2021-01" db="EMBL/GenBank/DDBJ databases">
        <title>Whole genome shotgun sequence of Catellatospora chokoriensis NBRC 107358.</title>
        <authorList>
            <person name="Komaki H."/>
            <person name="Tamura T."/>
        </authorList>
    </citation>
    <scope>NUCLEOTIDE SEQUENCE [LARGE SCALE GENOMIC DNA]</scope>
    <source>
        <strain evidence="1 2">NBRC 107358</strain>
    </source>
</reference>
<accession>A0A8J3NV26</accession>
<dbReference type="Proteomes" id="UP000619293">
    <property type="component" value="Unassembled WGS sequence"/>
</dbReference>
<proteinExistence type="predicted"/>